<proteinExistence type="predicted"/>
<dbReference type="PROSITE" id="PS00463">
    <property type="entry name" value="ZN2_CY6_FUNGAL_1"/>
    <property type="match status" value="1"/>
</dbReference>
<dbReference type="CDD" id="cd00067">
    <property type="entry name" value="GAL4"/>
    <property type="match status" value="1"/>
</dbReference>
<evidence type="ECO:0000313" key="7">
    <source>
        <dbReference type="EMBL" id="EXK23811.1"/>
    </source>
</evidence>
<dbReference type="InterPro" id="IPR051127">
    <property type="entry name" value="Fungal_SecMet_Regulators"/>
</dbReference>
<dbReference type="Gene3D" id="4.10.240.10">
    <property type="entry name" value="Zn(2)-C6 fungal-type DNA-binding domain"/>
    <property type="match status" value="1"/>
</dbReference>
<keyword evidence="1" id="KW-0479">Metal-binding</keyword>
<dbReference type="CDD" id="cd12148">
    <property type="entry name" value="fungal_TF_MHR"/>
    <property type="match status" value="1"/>
</dbReference>
<keyword evidence="4" id="KW-0539">Nucleus</keyword>
<keyword evidence="3" id="KW-0804">Transcription</keyword>
<sequence length="753" mass="84399">MQQINAQVNDLSRIANLQTPSSTNSPFESGPVKAANPSRIVIELSASPPESAKQSSLAHASPRRNSKDPIALSKRTRGPYVAIACNGCRRRKGKCSGGNPCRRCANLKMPCLYNSNTKRNWRLSDEPEELEDMVRRNSPSQRTMELSHQSAGSMQDLSTPEEIPEGMPLAINIPFDDLFLSACMNFGGQPTNQADFPQLDAFGISQHSLHIAEGFDGNSNFTWDFASGGSIERRSYPTKASDTFSDETSFHPLPEFNQDEIIKLCRLYKGGIGSMYPIIDTESLLTFVRTTPLSNLTESCNIVEPIVGLNVLRLKLIICCALTVEGESQNEKADRIYASIRGFSFNMLSLETDGSSSLDLLVLLAIYHILAQNDVLAEKKIWQLGRSCLEKGLHRKPNIDKIHSDEGRKNALTTFWTAYVLDQQLRLNTGLPCVIAEHLIDKELPLPDRDSYLMAIISWTRISAKVSNQWSYRDSSLPSNNSIEIIDTEILEWYRALPEQMKVQSPQSRTSYPNVGAKRLEYRRLLLFFKLLQIRMSLYASVLSSSSSIMMNSQQSERAVSLAKHTIQYLTSLEDVELDYFTKLFHPYLLLSTITILFLASVYAPANIRDNCQEDFKASLGLTASLLQKSWLSQRLWGAIKSLKHVAPRYGLDLNDCHSTAIVREMGLSHEQSPRGQVEQPSVNLPPQLRGQRHPDASLNGRQIQQELSRITEAYVSLGKLGYKADITIFLIMRDLIQGSSFDSERHRGSIVL</sequence>
<dbReference type="Proteomes" id="UP000030703">
    <property type="component" value="Unassembled WGS sequence"/>
</dbReference>
<dbReference type="GO" id="GO:0000435">
    <property type="term" value="P:positive regulation of transcription from RNA polymerase II promoter by galactose"/>
    <property type="evidence" value="ECO:0007669"/>
    <property type="project" value="TreeGrafter"/>
</dbReference>
<evidence type="ECO:0000256" key="1">
    <source>
        <dbReference type="ARBA" id="ARBA00022723"/>
    </source>
</evidence>
<dbReference type="AlphaFoldDB" id="W9ZRQ8"/>
<dbReference type="Pfam" id="PF04082">
    <property type="entry name" value="Fungal_trans"/>
    <property type="match status" value="1"/>
</dbReference>
<feature type="region of interest" description="Disordered" evidence="5">
    <location>
        <begin position="47"/>
        <end position="73"/>
    </location>
</feature>
<evidence type="ECO:0000256" key="3">
    <source>
        <dbReference type="ARBA" id="ARBA00023163"/>
    </source>
</evidence>
<dbReference type="HOGENOM" id="CLU_008828_0_0_1"/>
<dbReference type="InterPro" id="IPR001138">
    <property type="entry name" value="Zn2Cys6_DnaBD"/>
</dbReference>
<evidence type="ECO:0000256" key="2">
    <source>
        <dbReference type="ARBA" id="ARBA00023015"/>
    </source>
</evidence>
<keyword evidence="2" id="KW-0805">Transcription regulation</keyword>
<feature type="region of interest" description="Disordered" evidence="5">
    <location>
        <begin position="1"/>
        <end position="33"/>
    </location>
</feature>
<dbReference type="EMBL" id="KI980550">
    <property type="protein sequence ID" value="EXK23811.1"/>
    <property type="molecule type" value="Genomic_DNA"/>
</dbReference>
<dbReference type="GO" id="GO:0006351">
    <property type="term" value="P:DNA-templated transcription"/>
    <property type="evidence" value="ECO:0007669"/>
    <property type="project" value="InterPro"/>
</dbReference>
<reference evidence="7" key="1">
    <citation type="submission" date="2012-04" db="EMBL/GenBank/DDBJ databases">
        <title>The Genome Sequence of Fusarium oxysporum melonis.</title>
        <authorList>
            <consortium name="The Broad Institute Genome Sequencing Platform"/>
            <person name="Ma L.-J."/>
            <person name="Gale L.R."/>
            <person name="Schwartz D.C."/>
            <person name="Zhou S."/>
            <person name="Corby-Kistler H."/>
            <person name="Young S.K."/>
            <person name="Zeng Q."/>
            <person name="Gargeya S."/>
            <person name="Fitzgerald M."/>
            <person name="Haas B."/>
            <person name="Abouelleil A."/>
            <person name="Alvarado L."/>
            <person name="Arachchi H.M."/>
            <person name="Berlin A."/>
            <person name="Brown A."/>
            <person name="Chapman S.B."/>
            <person name="Chen Z."/>
            <person name="Dunbar C."/>
            <person name="Freedman E."/>
            <person name="Gearin G."/>
            <person name="Goldberg J."/>
            <person name="Griggs A."/>
            <person name="Gujja S."/>
            <person name="Heiman D."/>
            <person name="Howarth C."/>
            <person name="Larson L."/>
            <person name="Lui A."/>
            <person name="MacDonald P.J.P."/>
            <person name="Montmayeur A."/>
            <person name="Murphy C."/>
            <person name="Neiman D."/>
            <person name="Pearson M."/>
            <person name="Priest M."/>
            <person name="Roberts A."/>
            <person name="Saif S."/>
            <person name="Shea T."/>
            <person name="Shenoy N."/>
            <person name="Sisk P."/>
            <person name="Stolte C."/>
            <person name="Sykes S."/>
            <person name="Wortman J."/>
            <person name="Nusbaum C."/>
            <person name="Birren B."/>
        </authorList>
    </citation>
    <scope>NUCLEOTIDE SEQUENCE</scope>
    <source>
        <strain evidence="7">26406</strain>
    </source>
</reference>
<feature type="region of interest" description="Disordered" evidence="5">
    <location>
        <begin position="134"/>
        <end position="159"/>
    </location>
</feature>
<dbReference type="SUPFAM" id="SSF57701">
    <property type="entry name" value="Zn2/Cys6 DNA-binding domain"/>
    <property type="match status" value="1"/>
</dbReference>
<feature type="compositionally biased region" description="Polar residues" evidence="5">
    <location>
        <begin position="670"/>
        <end position="685"/>
    </location>
</feature>
<reference evidence="7" key="2">
    <citation type="submission" date="2014-02" db="EMBL/GenBank/DDBJ databases">
        <title>Annotation of the Genome Sequence of Fusarium oxysporum f. sp. melonis 26406.</title>
        <authorList>
            <consortium name="The Broad Institute Genomics Platform"/>
            <person name="Ma L.-J."/>
            <person name="Corby-Kistler H."/>
            <person name="Broz K."/>
            <person name="Gale L.R."/>
            <person name="Jonkers W."/>
            <person name="O'Donnell K."/>
            <person name="Ploetz R."/>
            <person name="Steinberg C."/>
            <person name="Schwartz D.C."/>
            <person name="VanEtten H."/>
            <person name="Zhou S."/>
            <person name="Young S.K."/>
            <person name="Zeng Q."/>
            <person name="Gargeya S."/>
            <person name="Fitzgerald M."/>
            <person name="Abouelleil A."/>
            <person name="Alvarado L."/>
            <person name="Chapman S.B."/>
            <person name="Gainer-Dewar J."/>
            <person name="Goldberg J."/>
            <person name="Griggs A."/>
            <person name="Gujja S."/>
            <person name="Hansen M."/>
            <person name="Howarth C."/>
            <person name="Imamovic A."/>
            <person name="Ireland A."/>
            <person name="Larimer J."/>
            <person name="McCowan C."/>
            <person name="Murphy C."/>
            <person name="Pearson M."/>
            <person name="Poon T.W."/>
            <person name="Priest M."/>
            <person name="Roberts A."/>
            <person name="Saif S."/>
            <person name="Shea T."/>
            <person name="Sykes S."/>
            <person name="Wortman J."/>
            <person name="Nusbaum C."/>
            <person name="Birren B."/>
        </authorList>
    </citation>
    <scope>NUCLEOTIDE SEQUENCE</scope>
    <source>
        <strain evidence="7">26406</strain>
    </source>
</reference>
<dbReference type="GO" id="GO:0000978">
    <property type="term" value="F:RNA polymerase II cis-regulatory region sequence-specific DNA binding"/>
    <property type="evidence" value="ECO:0007669"/>
    <property type="project" value="TreeGrafter"/>
</dbReference>
<protein>
    <recommendedName>
        <fullName evidence="6">Zn(2)-C6 fungal-type domain-containing protein</fullName>
    </recommendedName>
</protein>
<evidence type="ECO:0000259" key="6">
    <source>
        <dbReference type="PROSITE" id="PS50048"/>
    </source>
</evidence>
<dbReference type="SMART" id="SM00066">
    <property type="entry name" value="GAL4"/>
    <property type="match status" value="1"/>
</dbReference>
<dbReference type="GO" id="GO:0000981">
    <property type="term" value="F:DNA-binding transcription factor activity, RNA polymerase II-specific"/>
    <property type="evidence" value="ECO:0007669"/>
    <property type="project" value="InterPro"/>
</dbReference>
<dbReference type="PANTHER" id="PTHR47424:SF5">
    <property type="entry name" value="ZN(II)2CYS6 TRANSCRIPTION FACTOR (EUROFUNG)"/>
    <property type="match status" value="1"/>
</dbReference>
<feature type="compositionally biased region" description="Polar residues" evidence="5">
    <location>
        <begin position="137"/>
        <end position="158"/>
    </location>
</feature>
<accession>W9ZRQ8</accession>
<dbReference type="PROSITE" id="PS50048">
    <property type="entry name" value="ZN2_CY6_FUNGAL_2"/>
    <property type="match status" value="1"/>
</dbReference>
<dbReference type="InterPro" id="IPR007219">
    <property type="entry name" value="XnlR_reg_dom"/>
</dbReference>
<feature type="compositionally biased region" description="Polar residues" evidence="5">
    <location>
        <begin position="1"/>
        <end position="27"/>
    </location>
</feature>
<dbReference type="GO" id="GO:0005634">
    <property type="term" value="C:nucleus"/>
    <property type="evidence" value="ECO:0007669"/>
    <property type="project" value="TreeGrafter"/>
</dbReference>
<evidence type="ECO:0000256" key="4">
    <source>
        <dbReference type="ARBA" id="ARBA00023242"/>
    </source>
</evidence>
<dbReference type="PANTHER" id="PTHR47424">
    <property type="entry name" value="REGULATORY PROTEIN GAL4"/>
    <property type="match status" value="1"/>
</dbReference>
<gene>
    <name evidence="7" type="ORF">FOMG_19430</name>
</gene>
<dbReference type="VEuPathDB" id="FungiDB:FOMG_19430"/>
<dbReference type="Pfam" id="PF00172">
    <property type="entry name" value="Zn_clus"/>
    <property type="match status" value="1"/>
</dbReference>
<organism evidence="7">
    <name type="scientific">Fusarium oxysporum f. sp. melonis 26406</name>
    <dbReference type="NCBI Taxonomy" id="1089452"/>
    <lineage>
        <taxon>Eukaryota</taxon>
        <taxon>Fungi</taxon>
        <taxon>Dikarya</taxon>
        <taxon>Ascomycota</taxon>
        <taxon>Pezizomycotina</taxon>
        <taxon>Sordariomycetes</taxon>
        <taxon>Hypocreomycetidae</taxon>
        <taxon>Hypocreales</taxon>
        <taxon>Nectriaceae</taxon>
        <taxon>Fusarium</taxon>
        <taxon>Fusarium oxysporum species complex</taxon>
    </lineage>
</organism>
<evidence type="ECO:0000256" key="5">
    <source>
        <dbReference type="SAM" id="MobiDB-lite"/>
    </source>
</evidence>
<dbReference type="InterPro" id="IPR036864">
    <property type="entry name" value="Zn2-C6_fun-type_DNA-bd_sf"/>
</dbReference>
<dbReference type="GO" id="GO:0008270">
    <property type="term" value="F:zinc ion binding"/>
    <property type="evidence" value="ECO:0007669"/>
    <property type="project" value="InterPro"/>
</dbReference>
<name>W9ZRQ8_FUSOX</name>
<feature type="domain" description="Zn(2)-C6 fungal-type" evidence="6">
    <location>
        <begin position="84"/>
        <end position="113"/>
    </location>
</feature>
<feature type="region of interest" description="Disordered" evidence="5">
    <location>
        <begin position="670"/>
        <end position="696"/>
    </location>
</feature>